<evidence type="ECO:0000256" key="3">
    <source>
        <dbReference type="ARBA" id="ARBA00006759"/>
    </source>
</evidence>
<comment type="caution">
    <text evidence="9">The sequence shown here is derived from an EMBL/GenBank/DDBJ whole genome shotgun (WGS) entry which is preliminary data.</text>
</comment>
<evidence type="ECO:0000256" key="5">
    <source>
        <dbReference type="ARBA" id="ARBA00022801"/>
    </source>
</evidence>
<comment type="similarity">
    <text evidence="3 7">Belongs to the metallo-beta-lactamase superfamily. Glyoxalase II family.</text>
</comment>
<evidence type="ECO:0000313" key="10">
    <source>
        <dbReference type="Proteomes" id="UP000649829"/>
    </source>
</evidence>
<dbReference type="InterPro" id="IPR001279">
    <property type="entry name" value="Metallo-B-lactamas"/>
</dbReference>
<dbReference type="Gene3D" id="3.60.15.10">
    <property type="entry name" value="Ribonuclease Z/Hydroxyacylglutathione hydrolase-like"/>
    <property type="match status" value="1"/>
</dbReference>
<protein>
    <recommendedName>
        <fullName evidence="7">Hydroxyacylglutathione hydrolase</fullName>
        <ecNumber evidence="7">3.1.2.6</ecNumber>
    </recommendedName>
    <alternativeName>
        <fullName evidence="7">Glyoxalase II</fullName>
        <shortName evidence="7">Glx II</shortName>
    </alternativeName>
</protein>
<evidence type="ECO:0000313" key="9">
    <source>
        <dbReference type="EMBL" id="GGL95177.1"/>
    </source>
</evidence>
<keyword evidence="5 7" id="KW-0378">Hydrolase</keyword>
<feature type="binding site" evidence="7">
    <location>
        <position position="56"/>
    </location>
    <ligand>
        <name>Zn(2+)</name>
        <dbReference type="ChEBI" id="CHEBI:29105"/>
        <label>1</label>
    </ligand>
</feature>
<keyword evidence="4 7" id="KW-0479">Metal-binding</keyword>
<feature type="binding site" evidence="7">
    <location>
        <position position="133"/>
    </location>
    <ligand>
        <name>Zn(2+)</name>
        <dbReference type="ChEBI" id="CHEBI:29105"/>
        <label>2</label>
    </ligand>
</feature>
<evidence type="ECO:0000256" key="1">
    <source>
        <dbReference type="ARBA" id="ARBA00001623"/>
    </source>
</evidence>
<dbReference type="EMBL" id="BMLF01000001">
    <property type="protein sequence ID" value="GGL95177.1"/>
    <property type="molecule type" value="Genomic_DNA"/>
</dbReference>
<keyword evidence="6 7" id="KW-0862">Zinc</keyword>
<dbReference type="EC" id="3.1.2.6" evidence="7"/>
<dbReference type="PIRSF" id="PIRSF005457">
    <property type="entry name" value="Glx"/>
    <property type="match status" value="1"/>
</dbReference>
<dbReference type="Pfam" id="PF00753">
    <property type="entry name" value="Lactamase_B"/>
    <property type="match status" value="1"/>
</dbReference>
<dbReference type="PANTHER" id="PTHR43705:SF1">
    <property type="entry name" value="HYDROXYACYLGLUTATHIONE HYDROLASE GLOB"/>
    <property type="match status" value="1"/>
</dbReference>
<dbReference type="GO" id="GO:0019243">
    <property type="term" value="P:methylglyoxal catabolic process to D-lactate via S-lactoyl-glutathione"/>
    <property type="evidence" value="ECO:0007669"/>
    <property type="project" value="UniProtKB-UniRule"/>
</dbReference>
<evidence type="ECO:0000256" key="6">
    <source>
        <dbReference type="ARBA" id="ARBA00022833"/>
    </source>
</evidence>
<dbReference type="InterPro" id="IPR050110">
    <property type="entry name" value="Glyoxalase_II_hydrolase"/>
</dbReference>
<dbReference type="Pfam" id="PF16123">
    <property type="entry name" value="HAGH_C"/>
    <property type="match status" value="1"/>
</dbReference>
<dbReference type="AlphaFoldDB" id="A0A917STB2"/>
<reference evidence="9" key="1">
    <citation type="journal article" date="2014" name="Int. J. Syst. Evol. Microbiol.">
        <title>Complete genome sequence of Corynebacterium casei LMG S-19264T (=DSM 44701T), isolated from a smear-ripened cheese.</title>
        <authorList>
            <consortium name="US DOE Joint Genome Institute (JGI-PGF)"/>
            <person name="Walter F."/>
            <person name="Albersmeier A."/>
            <person name="Kalinowski J."/>
            <person name="Ruckert C."/>
        </authorList>
    </citation>
    <scope>NUCLEOTIDE SEQUENCE</scope>
    <source>
        <strain evidence="9">CGMCC 1.6293</strain>
    </source>
</reference>
<dbReference type="HAMAP" id="MF_01374">
    <property type="entry name" value="Glyoxalase_2"/>
    <property type="match status" value="1"/>
</dbReference>
<evidence type="ECO:0000256" key="4">
    <source>
        <dbReference type="ARBA" id="ARBA00022723"/>
    </source>
</evidence>
<organism evidence="9 10">
    <name type="scientific">Pseudooceanicola nanhaiensis</name>
    <dbReference type="NCBI Taxonomy" id="375761"/>
    <lineage>
        <taxon>Bacteria</taxon>
        <taxon>Pseudomonadati</taxon>
        <taxon>Pseudomonadota</taxon>
        <taxon>Alphaproteobacteria</taxon>
        <taxon>Rhodobacterales</taxon>
        <taxon>Paracoccaceae</taxon>
        <taxon>Pseudooceanicola</taxon>
    </lineage>
</organism>
<dbReference type="InterPro" id="IPR032282">
    <property type="entry name" value="HAGH_C"/>
</dbReference>
<dbReference type="InterPro" id="IPR017782">
    <property type="entry name" value="Hydroxyacylglutathione_Hdrlase"/>
</dbReference>
<dbReference type="GO" id="GO:0046872">
    <property type="term" value="F:metal ion binding"/>
    <property type="evidence" value="ECO:0007669"/>
    <property type="project" value="UniProtKB-KW"/>
</dbReference>
<dbReference type="PANTHER" id="PTHR43705">
    <property type="entry name" value="HYDROXYACYLGLUTATHIONE HYDROLASE"/>
    <property type="match status" value="1"/>
</dbReference>
<feature type="binding site" evidence="7">
    <location>
        <position position="61"/>
    </location>
    <ligand>
        <name>Zn(2+)</name>
        <dbReference type="ChEBI" id="CHEBI:29105"/>
        <label>2</label>
    </ligand>
</feature>
<dbReference type="NCBIfam" id="TIGR03413">
    <property type="entry name" value="GSH_gloB"/>
    <property type="match status" value="1"/>
</dbReference>
<dbReference type="RefSeq" id="WP_028286461.1">
    <property type="nucleotide sequence ID" value="NZ_BMLF01000001.1"/>
</dbReference>
<proteinExistence type="inferred from homology"/>
<dbReference type="SMART" id="SM00849">
    <property type="entry name" value="Lactamase_B"/>
    <property type="match status" value="1"/>
</dbReference>
<evidence type="ECO:0000256" key="2">
    <source>
        <dbReference type="ARBA" id="ARBA00004963"/>
    </source>
</evidence>
<feature type="binding site" evidence="7">
    <location>
        <position position="171"/>
    </location>
    <ligand>
        <name>Zn(2+)</name>
        <dbReference type="ChEBI" id="CHEBI:29105"/>
        <label>2</label>
    </ligand>
</feature>
<comment type="function">
    <text evidence="7">Thiolesterase that catalyzes the hydrolysis of S-D-lactoyl-glutathione to form glutathione and D-lactic acid.</text>
</comment>
<reference evidence="9" key="2">
    <citation type="submission" date="2020-09" db="EMBL/GenBank/DDBJ databases">
        <authorList>
            <person name="Sun Q."/>
            <person name="Zhou Y."/>
        </authorList>
    </citation>
    <scope>NUCLEOTIDE SEQUENCE</scope>
    <source>
        <strain evidence="9">CGMCC 1.6293</strain>
    </source>
</reference>
<comment type="cofactor">
    <cofactor evidence="7">
        <name>Zn(2+)</name>
        <dbReference type="ChEBI" id="CHEBI:29105"/>
    </cofactor>
    <text evidence="7">Binds 2 Zn(2+) ions per subunit.</text>
</comment>
<dbReference type="CDD" id="cd07723">
    <property type="entry name" value="hydroxyacylglutathione_hydrolase_MBL-fold"/>
    <property type="match status" value="1"/>
</dbReference>
<comment type="subunit">
    <text evidence="7">Monomer.</text>
</comment>
<dbReference type="InterPro" id="IPR036866">
    <property type="entry name" value="RibonucZ/Hydroxyglut_hydro"/>
</dbReference>
<feature type="binding site" evidence="7">
    <location>
        <position position="60"/>
    </location>
    <ligand>
        <name>Zn(2+)</name>
        <dbReference type="ChEBI" id="CHEBI:29105"/>
        <label>2</label>
    </ligand>
</feature>
<evidence type="ECO:0000259" key="8">
    <source>
        <dbReference type="SMART" id="SM00849"/>
    </source>
</evidence>
<feature type="binding site" evidence="7">
    <location>
        <position position="114"/>
    </location>
    <ligand>
        <name>Zn(2+)</name>
        <dbReference type="ChEBI" id="CHEBI:29105"/>
        <label>1</label>
    </ligand>
</feature>
<comment type="pathway">
    <text evidence="2 7">Secondary metabolite metabolism; methylglyoxal degradation; (R)-lactate from methylglyoxal: step 2/2.</text>
</comment>
<name>A0A917STB2_9RHOB</name>
<comment type="catalytic activity">
    <reaction evidence="1 7">
        <text>an S-(2-hydroxyacyl)glutathione + H2O = a 2-hydroxy carboxylate + glutathione + H(+)</text>
        <dbReference type="Rhea" id="RHEA:21864"/>
        <dbReference type="ChEBI" id="CHEBI:15377"/>
        <dbReference type="ChEBI" id="CHEBI:15378"/>
        <dbReference type="ChEBI" id="CHEBI:57925"/>
        <dbReference type="ChEBI" id="CHEBI:58896"/>
        <dbReference type="ChEBI" id="CHEBI:71261"/>
        <dbReference type="EC" id="3.1.2.6"/>
    </reaction>
</comment>
<accession>A0A917STB2</accession>
<dbReference type="InterPro" id="IPR035680">
    <property type="entry name" value="Clx_II_MBL"/>
</dbReference>
<feature type="binding site" evidence="7">
    <location>
        <position position="133"/>
    </location>
    <ligand>
        <name>Zn(2+)</name>
        <dbReference type="ChEBI" id="CHEBI:29105"/>
        <label>1</label>
    </ligand>
</feature>
<feature type="binding site" evidence="7">
    <location>
        <position position="58"/>
    </location>
    <ligand>
        <name>Zn(2+)</name>
        <dbReference type="ChEBI" id="CHEBI:29105"/>
        <label>1</label>
    </ligand>
</feature>
<gene>
    <name evidence="7 9" type="primary">gloB</name>
    <name evidence="9" type="ORF">GCM10011534_16680</name>
</gene>
<dbReference type="SUPFAM" id="SSF56281">
    <property type="entry name" value="Metallo-hydrolase/oxidoreductase"/>
    <property type="match status" value="1"/>
</dbReference>
<sequence length="255" mass="27875">MPMDLVTIPCRSDNYAYLFHDAASGETALIDIPEAQPILDELDRRGWTLSQIWITHHHPDHVEGLEGVLAKHPAPVTGGKADAHRLPKLDRAVAEGDTLEIAGETGHVIDVSGHTVGHLAFHFPESRVAFTADSLMAWGCGRVFEGTMPQMWESLQKLAALPPETVIASGHEYTTANGKFALTIEPENPDYISRMKSVEAARAAGEATVPSVLSEELLTNPFLRADTPELREAIGMPDQPAADVFAEVRRRKDNF</sequence>
<keyword evidence="10" id="KW-1185">Reference proteome</keyword>
<evidence type="ECO:0000256" key="7">
    <source>
        <dbReference type="HAMAP-Rule" id="MF_01374"/>
    </source>
</evidence>
<dbReference type="GO" id="GO:0004416">
    <property type="term" value="F:hydroxyacylglutathione hydrolase activity"/>
    <property type="evidence" value="ECO:0007669"/>
    <property type="project" value="UniProtKB-UniRule"/>
</dbReference>
<dbReference type="Proteomes" id="UP000649829">
    <property type="component" value="Unassembled WGS sequence"/>
</dbReference>
<feature type="domain" description="Metallo-beta-lactamase" evidence="8">
    <location>
        <begin position="13"/>
        <end position="171"/>
    </location>
</feature>